<gene>
    <name evidence="1" type="ORF">H0H81_011398</name>
</gene>
<evidence type="ECO:0000313" key="2">
    <source>
        <dbReference type="Proteomes" id="UP000717328"/>
    </source>
</evidence>
<dbReference type="AlphaFoldDB" id="A0A9P7GII8"/>
<dbReference type="EMBL" id="JABCKI010000388">
    <property type="protein sequence ID" value="KAG5650678.1"/>
    <property type="molecule type" value="Genomic_DNA"/>
</dbReference>
<comment type="caution">
    <text evidence="1">The sequence shown here is derived from an EMBL/GenBank/DDBJ whole genome shotgun (WGS) entry which is preliminary data.</text>
</comment>
<dbReference type="Proteomes" id="UP000717328">
    <property type="component" value="Unassembled WGS sequence"/>
</dbReference>
<evidence type="ECO:0000313" key="1">
    <source>
        <dbReference type="EMBL" id="KAG5650678.1"/>
    </source>
</evidence>
<reference evidence="1" key="2">
    <citation type="submission" date="2021-10" db="EMBL/GenBank/DDBJ databases">
        <title>Phylogenomics reveals ancestral predisposition of the termite-cultivated fungus Termitomyces towards a domesticated lifestyle.</title>
        <authorList>
            <person name="Auxier B."/>
            <person name="Grum-Grzhimaylo A."/>
            <person name="Cardenas M.E."/>
            <person name="Lodge J.D."/>
            <person name="Laessoe T."/>
            <person name="Pedersen O."/>
            <person name="Smith M.E."/>
            <person name="Kuyper T.W."/>
            <person name="Franco-Molano E.A."/>
            <person name="Baroni T.J."/>
            <person name="Aanen D.K."/>
        </authorList>
    </citation>
    <scope>NUCLEOTIDE SEQUENCE</scope>
    <source>
        <strain evidence="1">D49</strain>
    </source>
</reference>
<reference evidence="1" key="1">
    <citation type="submission" date="2021-02" db="EMBL/GenBank/DDBJ databases">
        <authorList>
            <person name="Nieuwenhuis M."/>
            <person name="Van De Peppel L.J.J."/>
        </authorList>
    </citation>
    <scope>NUCLEOTIDE SEQUENCE</scope>
    <source>
        <strain evidence="1">D49</strain>
    </source>
</reference>
<proteinExistence type="predicted"/>
<dbReference type="OrthoDB" id="3066758at2759"/>
<accession>A0A9P7GII8</accession>
<organism evidence="1 2">
    <name type="scientific">Sphagnurus paluster</name>
    <dbReference type="NCBI Taxonomy" id="117069"/>
    <lineage>
        <taxon>Eukaryota</taxon>
        <taxon>Fungi</taxon>
        <taxon>Dikarya</taxon>
        <taxon>Basidiomycota</taxon>
        <taxon>Agaricomycotina</taxon>
        <taxon>Agaricomycetes</taxon>
        <taxon>Agaricomycetidae</taxon>
        <taxon>Agaricales</taxon>
        <taxon>Tricholomatineae</taxon>
        <taxon>Lyophyllaceae</taxon>
        <taxon>Sphagnurus</taxon>
    </lineage>
</organism>
<name>A0A9P7GII8_9AGAR</name>
<sequence>MDPPQDLLYREETPLPRYPGCDVYASTQPNQSHLPSFDQVMTLYEYEDSIRLPTYQTRPLRRYHPYWRVRPVTHVCDEITRYHNTVFDESYELLEVPSLNVPAVPTLPQAADLDLVGDNRAQQIADQLELLIPPAPLGPPPLPPTPALVEPGEDEVAMYAGLDMQEQHLLRIHHLWHLLVRLADIECPMFDY</sequence>
<keyword evidence="2" id="KW-1185">Reference proteome</keyword>
<protein>
    <submittedName>
        <fullName evidence="1">Uncharacterized protein</fullName>
    </submittedName>
</protein>